<evidence type="ECO:0000313" key="3">
    <source>
        <dbReference type="Proteomes" id="UP000273982"/>
    </source>
</evidence>
<evidence type="ECO:0000259" key="1">
    <source>
        <dbReference type="Pfam" id="PF13304"/>
    </source>
</evidence>
<feature type="domain" description="ATPase AAA-type core" evidence="1">
    <location>
        <begin position="23"/>
        <end position="349"/>
    </location>
</feature>
<dbReference type="Pfam" id="PF13304">
    <property type="entry name" value="AAA_21"/>
    <property type="match status" value="1"/>
</dbReference>
<evidence type="ECO:0000313" key="2">
    <source>
        <dbReference type="EMBL" id="AZG77050.1"/>
    </source>
</evidence>
<dbReference type="GO" id="GO:0000731">
    <property type="term" value="P:DNA synthesis involved in DNA repair"/>
    <property type="evidence" value="ECO:0007669"/>
    <property type="project" value="TreeGrafter"/>
</dbReference>
<name>A0A3G8M7G8_9HYPH</name>
<dbReference type="InterPro" id="IPR027417">
    <property type="entry name" value="P-loop_NTPase"/>
</dbReference>
<dbReference type="SUPFAM" id="SSF52540">
    <property type="entry name" value="P-loop containing nucleoside triphosphate hydrolases"/>
    <property type="match status" value="1"/>
</dbReference>
<dbReference type="EMBL" id="CP034086">
    <property type="protein sequence ID" value="AZG77050.1"/>
    <property type="molecule type" value="Genomic_DNA"/>
</dbReference>
<accession>A0A3G8M7G8</accession>
<dbReference type="GO" id="GO:0016887">
    <property type="term" value="F:ATP hydrolysis activity"/>
    <property type="evidence" value="ECO:0007669"/>
    <property type="project" value="InterPro"/>
</dbReference>
<dbReference type="FunFam" id="3.40.50.300:FF:002534">
    <property type="entry name" value="Putative RecF protein"/>
    <property type="match status" value="1"/>
</dbReference>
<dbReference type="InterPro" id="IPR014555">
    <property type="entry name" value="RecF-like"/>
</dbReference>
<dbReference type="InterPro" id="IPR003959">
    <property type="entry name" value="ATPase_AAA_core"/>
</dbReference>
<sequence>MITRLAISGYRSIRDLVLAPGRLTIVTGANGAGKSSLYRALRLLADVAQGRIVQSLAREGGLNSTLWAGPEKFSRAMKAGETPIEPLARQSRKALKLGFASKTYGYAIDLGPTSNATEAFPLDPQIKLEAQWTGEHLGHANLFAERRGPSARIRGENGEWRQAAAALAGVDSMMTHCADLREAYDLSILRETVRRWRFYDNLRADREAPARRPQIGTFTPALSNDGADLAAALATILEVGDADGLGETIDDAFSSSTIDISASDGYVETLMRQHGLLRPLRAAELSEGTLRYLLLVAALLTPRPPALMVFNEPEASLHPNLIGALARLMRKVSNETQLFVVSHSAQLVSELRKDDCCVEIALEKRLGETLAPEHESPKWRWPSR</sequence>
<gene>
    <name evidence="2" type="ORF">EHO51_10065</name>
</gene>
<dbReference type="GO" id="GO:0006302">
    <property type="term" value="P:double-strand break repair"/>
    <property type="evidence" value="ECO:0007669"/>
    <property type="project" value="TreeGrafter"/>
</dbReference>
<dbReference type="GO" id="GO:0005524">
    <property type="term" value="F:ATP binding"/>
    <property type="evidence" value="ECO:0007669"/>
    <property type="project" value="UniProtKB-KW"/>
</dbReference>
<dbReference type="KEGG" id="mros:EHO51_10065"/>
<keyword evidence="2" id="KW-0547">Nucleotide-binding</keyword>
<dbReference type="CDD" id="cd00267">
    <property type="entry name" value="ABC_ATPase"/>
    <property type="match status" value="1"/>
</dbReference>
<keyword evidence="2" id="KW-0067">ATP-binding</keyword>
<dbReference type="Gene3D" id="3.40.50.300">
    <property type="entry name" value="P-loop containing nucleotide triphosphate hydrolases"/>
    <property type="match status" value="2"/>
</dbReference>
<dbReference type="PANTHER" id="PTHR32182">
    <property type="entry name" value="DNA REPLICATION AND REPAIR PROTEIN RECF"/>
    <property type="match status" value="1"/>
</dbReference>
<dbReference type="PIRSF" id="PIRSF029347">
    <property type="entry name" value="RecF"/>
    <property type="match status" value="1"/>
</dbReference>
<dbReference type="AlphaFoldDB" id="A0A3G8M7G8"/>
<dbReference type="PANTHER" id="PTHR32182:SF25">
    <property type="entry name" value="SLR1056 PROTEIN"/>
    <property type="match status" value="1"/>
</dbReference>
<reference evidence="2 3" key="1">
    <citation type="submission" date="2018-11" db="EMBL/GenBank/DDBJ databases">
        <title>Genome squencing of methanotrophic bacteria isolated from alkaline groundwater in Korea.</title>
        <authorList>
            <person name="Nguyen L.N."/>
        </authorList>
    </citation>
    <scope>NUCLEOTIDE SEQUENCE [LARGE SCALE GENOMIC DNA]</scope>
    <source>
        <strain evidence="2 3">GW6</strain>
    </source>
</reference>
<proteinExistence type="predicted"/>
<dbReference type="Proteomes" id="UP000273982">
    <property type="component" value="Chromosome"/>
</dbReference>
<dbReference type="RefSeq" id="WP_124738777.1">
    <property type="nucleotide sequence ID" value="NZ_CP034086.1"/>
</dbReference>
<organism evidence="2 3">
    <name type="scientific">Methylocystis rosea</name>
    <dbReference type="NCBI Taxonomy" id="173366"/>
    <lineage>
        <taxon>Bacteria</taxon>
        <taxon>Pseudomonadati</taxon>
        <taxon>Pseudomonadota</taxon>
        <taxon>Alphaproteobacteria</taxon>
        <taxon>Hyphomicrobiales</taxon>
        <taxon>Methylocystaceae</taxon>
        <taxon>Methylocystis</taxon>
    </lineage>
</organism>
<protein>
    <submittedName>
        <fullName evidence="2">ATP-binding protein</fullName>
    </submittedName>
</protein>
<dbReference type="FunFam" id="3.40.50.300:FF:002708">
    <property type="entry name" value="FeS assembly ATPase SufC"/>
    <property type="match status" value="1"/>
</dbReference>